<organism evidence="8 9">
    <name type="scientific">Candidatus Ryanbacteria bacterium RIFCSPHIGHO2_01_FULL_48_27</name>
    <dbReference type="NCBI Taxonomy" id="1802115"/>
    <lineage>
        <taxon>Bacteria</taxon>
        <taxon>Candidatus Ryaniibacteriota</taxon>
    </lineage>
</organism>
<dbReference type="InterPro" id="IPR003494">
    <property type="entry name" value="SHS2_FtsA"/>
</dbReference>
<dbReference type="GO" id="GO:0032153">
    <property type="term" value="C:cell division site"/>
    <property type="evidence" value="ECO:0007669"/>
    <property type="project" value="UniProtKB-UniRule"/>
</dbReference>
<dbReference type="GO" id="GO:0009898">
    <property type="term" value="C:cytoplasmic side of plasma membrane"/>
    <property type="evidence" value="ECO:0007669"/>
    <property type="project" value="UniProtKB-UniRule"/>
</dbReference>
<keyword evidence="3 5" id="KW-0472">Membrane</keyword>
<comment type="subcellular location">
    <subcellularLocation>
        <location evidence="5">Cell membrane</location>
        <topology evidence="5">Peripheral membrane protein</topology>
        <orientation evidence="5">Cytoplasmic side</orientation>
    </subcellularLocation>
    <text evidence="5">Localizes to the Z ring in an FtsZ-dependent manner. Targeted to the membrane through a conserved C-terminal amphipathic helix.</text>
</comment>
<dbReference type="SUPFAM" id="SSF53067">
    <property type="entry name" value="Actin-like ATPase domain"/>
    <property type="match status" value="2"/>
</dbReference>
<dbReference type="GO" id="GO:0043093">
    <property type="term" value="P:FtsZ-dependent cytokinesis"/>
    <property type="evidence" value="ECO:0007669"/>
    <property type="project" value="UniProtKB-UniRule"/>
</dbReference>
<dbReference type="Pfam" id="PF14450">
    <property type="entry name" value="FtsA"/>
    <property type="match status" value="1"/>
</dbReference>
<dbReference type="STRING" id="1802115.A2756_00890"/>
<dbReference type="SMART" id="SM00842">
    <property type="entry name" value="FtsA"/>
    <property type="match status" value="1"/>
</dbReference>
<dbReference type="NCBIfam" id="TIGR01174">
    <property type="entry name" value="ftsA"/>
    <property type="match status" value="1"/>
</dbReference>
<dbReference type="PIRSF" id="PIRSF003101">
    <property type="entry name" value="FtsA"/>
    <property type="match status" value="1"/>
</dbReference>
<evidence type="ECO:0000256" key="4">
    <source>
        <dbReference type="ARBA" id="ARBA00023306"/>
    </source>
</evidence>
<evidence type="ECO:0000256" key="3">
    <source>
        <dbReference type="ARBA" id="ARBA00023136"/>
    </source>
</evidence>
<comment type="subunit">
    <text evidence="5">Self-interacts. Interacts with FtsZ.</text>
</comment>
<evidence type="ECO:0000313" key="8">
    <source>
        <dbReference type="EMBL" id="OGZ45557.1"/>
    </source>
</evidence>
<name>A0A1G2G5S3_9BACT</name>
<keyword evidence="4 5" id="KW-0131">Cell cycle</keyword>
<accession>A0A1G2G5S3</accession>
<evidence type="ECO:0000313" key="9">
    <source>
        <dbReference type="Proteomes" id="UP000177785"/>
    </source>
</evidence>
<proteinExistence type="inferred from homology"/>
<dbReference type="Proteomes" id="UP000177785">
    <property type="component" value="Unassembled WGS sequence"/>
</dbReference>
<dbReference type="InterPro" id="IPR020823">
    <property type="entry name" value="Cell_div_FtsA"/>
</dbReference>
<dbReference type="PANTHER" id="PTHR32432">
    <property type="entry name" value="CELL DIVISION PROTEIN FTSA-RELATED"/>
    <property type="match status" value="1"/>
</dbReference>
<sequence length="409" mass="43330">MQRRIITGLDVGTTSVQVVVADQKSEGGLEILGFGRALSEGMRRGNVVDTHDVASSIRRAVEDAERATGVPIEHAYVGFSGVGLGITATKGVVAVSRADGEISEADVDRVLANARAALPQLPNREVIHEIPSRYAVDKEMNIKNPVGMIGNRLEAQVLFISAFTPYLKTLVKSVELAGLAVDDIVASPLAAARAVLSKHQKEIGVMTLDLGGGSASISVFEEGGLVSTGVFPVGSAHVTHDIAIGFQTPLEVAERIKLEHGTLAAQSVGKRDTVRLADYIEGEATAISRRDLAEIIEARFKDIFELVDKHLKKIGRSGLLPSGVVITGGGAGLPGIADFAKRELRLPAIVGTPVGISGSHENIQDPSWSVALGLCLLGYDETKTGSFKTASVWQKILKRVGDWARPFIP</sequence>
<comment type="similarity">
    <text evidence="5 6">Belongs to the FtsA/MreB family.</text>
</comment>
<keyword evidence="2 5" id="KW-0132">Cell division</keyword>
<dbReference type="HAMAP" id="MF_02033">
    <property type="entry name" value="FtsA"/>
    <property type="match status" value="1"/>
</dbReference>
<dbReference type="Gene3D" id="3.30.420.40">
    <property type="match status" value="2"/>
</dbReference>
<protein>
    <recommendedName>
        <fullName evidence="5 6">Cell division protein FtsA</fullName>
    </recommendedName>
</protein>
<dbReference type="InterPro" id="IPR050696">
    <property type="entry name" value="FtsA/MreB"/>
</dbReference>
<gene>
    <name evidence="5" type="primary">ftsA</name>
    <name evidence="8" type="ORF">A2756_00890</name>
</gene>
<dbReference type="PANTHER" id="PTHR32432:SF4">
    <property type="entry name" value="CELL DIVISION PROTEIN FTSA"/>
    <property type="match status" value="1"/>
</dbReference>
<dbReference type="Gene3D" id="3.30.1490.110">
    <property type="match status" value="1"/>
</dbReference>
<dbReference type="EMBL" id="MHNL01000006">
    <property type="protein sequence ID" value="OGZ45557.1"/>
    <property type="molecule type" value="Genomic_DNA"/>
</dbReference>
<reference evidence="8 9" key="1">
    <citation type="journal article" date="2016" name="Nat. Commun.">
        <title>Thousands of microbial genomes shed light on interconnected biogeochemical processes in an aquifer system.</title>
        <authorList>
            <person name="Anantharaman K."/>
            <person name="Brown C.T."/>
            <person name="Hug L.A."/>
            <person name="Sharon I."/>
            <person name="Castelle C.J."/>
            <person name="Probst A.J."/>
            <person name="Thomas B.C."/>
            <person name="Singh A."/>
            <person name="Wilkins M.J."/>
            <person name="Karaoz U."/>
            <person name="Brodie E.L."/>
            <person name="Williams K.H."/>
            <person name="Hubbard S.S."/>
            <person name="Banfield J.F."/>
        </authorList>
    </citation>
    <scope>NUCLEOTIDE SEQUENCE [LARGE SCALE GENOMIC DNA]</scope>
</reference>
<evidence type="ECO:0000256" key="2">
    <source>
        <dbReference type="ARBA" id="ARBA00022618"/>
    </source>
</evidence>
<comment type="function">
    <text evidence="5 6">Cell division protein that is involved in the assembly of the Z ring. May serve as a membrane anchor for the Z ring.</text>
</comment>
<keyword evidence="1 5" id="KW-1003">Cell membrane</keyword>
<comment type="caution">
    <text evidence="8">The sequence shown here is derived from an EMBL/GenBank/DDBJ whole genome shotgun (WGS) entry which is preliminary data.</text>
</comment>
<evidence type="ECO:0000256" key="5">
    <source>
        <dbReference type="HAMAP-Rule" id="MF_02033"/>
    </source>
</evidence>
<dbReference type="AlphaFoldDB" id="A0A1G2G5S3"/>
<dbReference type="CDD" id="cd24048">
    <property type="entry name" value="ASKHA_NBD_FtsA"/>
    <property type="match status" value="1"/>
</dbReference>
<feature type="domain" description="SHS2" evidence="7">
    <location>
        <begin position="6"/>
        <end position="195"/>
    </location>
</feature>
<dbReference type="Pfam" id="PF02491">
    <property type="entry name" value="SHS2_FTSA"/>
    <property type="match status" value="1"/>
</dbReference>
<evidence type="ECO:0000259" key="7">
    <source>
        <dbReference type="SMART" id="SM00842"/>
    </source>
</evidence>
<evidence type="ECO:0000256" key="6">
    <source>
        <dbReference type="PIRNR" id="PIRNR003101"/>
    </source>
</evidence>
<evidence type="ECO:0000256" key="1">
    <source>
        <dbReference type="ARBA" id="ARBA00022475"/>
    </source>
</evidence>
<dbReference type="InterPro" id="IPR043129">
    <property type="entry name" value="ATPase_NBD"/>
</dbReference>